<dbReference type="Gene3D" id="3.40.50.150">
    <property type="entry name" value="Vaccinia Virus protein VP39"/>
    <property type="match status" value="1"/>
</dbReference>
<dbReference type="EMBL" id="CP089291">
    <property type="protein sequence ID" value="UOF89440.1"/>
    <property type="molecule type" value="Genomic_DNA"/>
</dbReference>
<dbReference type="InterPro" id="IPR007536">
    <property type="entry name" value="16SrRNA_methylTrfase_J"/>
</dbReference>
<dbReference type="RefSeq" id="WP_347436128.1">
    <property type="nucleotide sequence ID" value="NZ_CP089291.1"/>
</dbReference>
<dbReference type="Proteomes" id="UP000830167">
    <property type="component" value="Chromosome"/>
</dbReference>
<evidence type="ECO:0000313" key="1">
    <source>
        <dbReference type="EMBL" id="UOF89440.1"/>
    </source>
</evidence>
<dbReference type="GO" id="GO:0032259">
    <property type="term" value="P:methylation"/>
    <property type="evidence" value="ECO:0007669"/>
    <property type="project" value="UniProtKB-KW"/>
</dbReference>
<dbReference type="PANTHER" id="PTHR36112:SF1">
    <property type="entry name" value="RIBOSOMAL RNA SMALL SUBUNIT METHYLTRANSFERASE J"/>
    <property type="match status" value="1"/>
</dbReference>
<dbReference type="InterPro" id="IPR029063">
    <property type="entry name" value="SAM-dependent_MTases_sf"/>
</dbReference>
<keyword evidence="1" id="KW-0489">Methyltransferase</keyword>
<organism evidence="1 2">
    <name type="scientific">Fodinisporobacter ferrooxydans</name>
    <dbReference type="NCBI Taxonomy" id="2901836"/>
    <lineage>
        <taxon>Bacteria</taxon>
        <taxon>Bacillati</taxon>
        <taxon>Bacillota</taxon>
        <taxon>Bacilli</taxon>
        <taxon>Bacillales</taxon>
        <taxon>Alicyclobacillaceae</taxon>
        <taxon>Fodinisporobacter</taxon>
    </lineage>
</organism>
<dbReference type="PANTHER" id="PTHR36112">
    <property type="entry name" value="RIBOSOMAL RNA SMALL SUBUNIT METHYLTRANSFERASE J"/>
    <property type="match status" value="1"/>
</dbReference>
<sequence length="264" mass="29911">MIHDSNTRTAVVTTVIKTTPAFISKAQELAEELGAPFVLRKKYSIPVIQERAQVEAVFVCGNRLELYMNGQMFFYHPGMATIRIKRLLRGEEDPLLRISQLQAGDTVLDCTAGFASDAIVFAYAVGREGKVKGIESEPWITYLVKKGLHMGYPEFPELDEAMRRVRICQGSHEEHLASLPDKSYDIVYFDPMFRRTVAQSAGIDLLREIGNDHPLTTDTIRQAMRVARKRVIVKERFFSSEFERLGLTKVEKGAMNIAYGYIDL</sequence>
<name>A0ABY4CFY5_9BACL</name>
<dbReference type="SUPFAM" id="SSF53335">
    <property type="entry name" value="S-adenosyl-L-methionine-dependent methyltransferases"/>
    <property type="match status" value="1"/>
</dbReference>
<accession>A0ABY4CFY5</accession>
<dbReference type="Pfam" id="PF04445">
    <property type="entry name" value="SAM_MT"/>
    <property type="match status" value="1"/>
</dbReference>
<dbReference type="GO" id="GO:0008168">
    <property type="term" value="F:methyltransferase activity"/>
    <property type="evidence" value="ECO:0007669"/>
    <property type="project" value="UniProtKB-KW"/>
</dbReference>
<protein>
    <submittedName>
        <fullName evidence="1">Class I SAM-dependent methyltransferase</fullName>
    </submittedName>
</protein>
<keyword evidence="2" id="KW-1185">Reference proteome</keyword>
<gene>
    <name evidence="1" type="ORF">LSG31_16260</name>
</gene>
<proteinExistence type="predicted"/>
<reference evidence="1" key="1">
    <citation type="submission" date="2021-12" db="EMBL/GenBank/DDBJ databases">
        <title>Alicyclobacillaceae gen. nov., sp. nov., isolated from chalcocite enrichment system.</title>
        <authorList>
            <person name="Jiang Z."/>
        </authorList>
    </citation>
    <scope>NUCLEOTIDE SEQUENCE</scope>
    <source>
        <strain evidence="1">MYW30-H2</strain>
    </source>
</reference>
<evidence type="ECO:0000313" key="2">
    <source>
        <dbReference type="Proteomes" id="UP000830167"/>
    </source>
</evidence>
<keyword evidence="1" id="KW-0808">Transferase</keyword>